<reference evidence="2" key="1">
    <citation type="submission" date="2021-04" db="EMBL/GenBank/DDBJ databases">
        <title>Biosynthetic gene clusters of Dactylosporangioum roseum.</title>
        <authorList>
            <person name="Hartkoorn R.C."/>
            <person name="Beaudoing E."/>
            <person name="Hot D."/>
            <person name="Moureu S."/>
        </authorList>
    </citation>
    <scope>NUCLEOTIDE SEQUENCE</scope>
    <source>
        <strain evidence="2">NRRL B-16295</strain>
    </source>
</reference>
<dbReference type="RefSeq" id="WP_260725942.1">
    <property type="nucleotide sequence ID" value="NZ_BAAABS010000093.1"/>
</dbReference>
<dbReference type="Proteomes" id="UP001058271">
    <property type="component" value="Chromosome"/>
</dbReference>
<evidence type="ECO:0000313" key="2">
    <source>
        <dbReference type="EMBL" id="UWZ36598.1"/>
    </source>
</evidence>
<dbReference type="Gene3D" id="2.120.10.30">
    <property type="entry name" value="TolB, C-terminal domain"/>
    <property type="match status" value="1"/>
</dbReference>
<keyword evidence="1" id="KW-0812">Transmembrane</keyword>
<name>A0ABY5Z6B2_9ACTN</name>
<evidence type="ECO:0000256" key="1">
    <source>
        <dbReference type="SAM" id="Phobius"/>
    </source>
</evidence>
<gene>
    <name evidence="2" type="ORF">Drose_37295</name>
</gene>
<accession>A0ABY5Z6B2</accession>
<keyword evidence="1" id="KW-1133">Transmembrane helix</keyword>
<evidence type="ECO:0000313" key="3">
    <source>
        <dbReference type="Proteomes" id="UP001058271"/>
    </source>
</evidence>
<keyword evidence="3" id="KW-1185">Reference proteome</keyword>
<protein>
    <submittedName>
        <fullName evidence="2">Uncharacterized protein</fullName>
    </submittedName>
</protein>
<keyword evidence="1" id="KW-0472">Membrane</keyword>
<dbReference type="InterPro" id="IPR011042">
    <property type="entry name" value="6-blade_b-propeller_TolB-like"/>
</dbReference>
<feature type="transmembrane region" description="Helical" evidence="1">
    <location>
        <begin position="377"/>
        <end position="398"/>
    </location>
</feature>
<proteinExistence type="predicted"/>
<organism evidence="2 3">
    <name type="scientific">Dactylosporangium roseum</name>
    <dbReference type="NCBI Taxonomy" id="47989"/>
    <lineage>
        <taxon>Bacteria</taxon>
        <taxon>Bacillati</taxon>
        <taxon>Actinomycetota</taxon>
        <taxon>Actinomycetes</taxon>
        <taxon>Micromonosporales</taxon>
        <taxon>Micromonosporaceae</taxon>
        <taxon>Dactylosporangium</taxon>
    </lineage>
</organism>
<dbReference type="SUPFAM" id="SSF82171">
    <property type="entry name" value="DPP6 N-terminal domain-like"/>
    <property type="match status" value="1"/>
</dbReference>
<sequence>MRGIAVVVTLLTLTVGLAFRPGGTSMPGDPTSVTVGLPRKLHVPPLRTAHVGQSPPGTAAAIFGGTATTDDWNEGRFAVVAAGSDRYRVFNEFTYTAPGFDALLSPDGDLVARNRTVRSLRPDRRVSIALPGDPRAFSPDGTLLVYETGDGTTYIDGVQHRESRIAVYDLTSRSEIASIDNSDNLSAPVVALSRDNSRLAVQVRDQIRLYHLDSPNPAPYAIVALDAETLAGPGAWLPDGRSFVTARRGSDGTWRLVPHNADTGAAQPASPFPNVVDARYLRVIGWRADGAAIAIVAVPRAGALPALLFQDKITWVPYPDSNTARARLVALAPNTFDPTVLLETPDGVSDLDVAADLAISGQFRTSGSPDYGPPSPFFLAAGGVLMLLVGVPLLWLVLRVRRRVTERKARAAPAIG</sequence>
<dbReference type="EMBL" id="CP073721">
    <property type="protein sequence ID" value="UWZ36598.1"/>
    <property type="molecule type" value="Genomic_DNA"/>
</dbReference>